<dbReference type="AlphaFoldDB" id="A0A183TLH2"/>
<dbReference type="Proteomes" id="UP000275846">
    <property type="component" value="Unassembled WGS sequence"/>
</dbReference>
<evidence type="ECO:0000313" key="2">
    <source>
        <dbReference type="Proteomes" id="UP000275846"/>
    </source>
</evidence>
<reference evidence="1 2" key="2">
    <citation type="submission" date="2018-11" db="EMBL/GenBank/DDBJ databases">
        <authorList>
            <consortium name="Pathogen Informatics"/>
        </authorList>
    </citation>
    <scope>NUCLEOTIDE SEQUENCE [LARGE SCALE GENOMIC DNA]</scope>
    <source>
        <strain evidence="1 2">NST_G2</strain>
    </source>
</reference>
<accession>A0A183TLH2</accession>
<dbReference type="EMBL" id="UYSU01042329">
    <property type="protein sequence ID" value="VDM03706.1"/>
    <property type="molecule type" value="Genomic_DNA"/>
</dbReference>
<proteinExistence type="predicted"/>
<evidence type="ECO:0000313" key="3">
    <source>
        <dbReference type="WBParaSite" id="SSLN_0001797701-mRNA-1"/>
    </source>
</evidence>
<protein>
    <submittedName>
        <fullName evidence="3">Secreted protein</fullName>
    </submittedName>
</protein>
<gene>
    <name evidence="1" type="ORF">SSLN_LOCUS17320</name>
</gene>
<evidence type="ECO:0000313" key="1">
    <source>
        <dbReference type="EMBL" id="VDM03706.1"/>
    </source>
</evidence>
<keyword evidence="2" id="KW-1185">Reference proteome</keyword>
<name>A0A183TLH2_SCHSO</name>
<reference evidence="3" key="1">
    <citation type="submission" date="2016-06" db="UniProtKB">
        <authorList>
            <consortium name="WormBaseParasite"/>
        </authorList>
    </citation>
    <scope>IDENTIFICATION</scope>
</reference>
<organism evidence="3">
    <name type="scientific">Schistocephalus solidus</name>
    <name type="common">Tapeworm</name>
    <dbReference type="NCBI Taxonomy" id="70667"/>
    <lineage>
        <taxon>Eukaryota</taxon>
        <taxon>Metazoa</taxon>
        <taxon>Spiralia</taxon>
        <taxon>Lophotrochozoa</taxon>
        <taxon>Platyhelminthes</taxon>
        <taxon>Cestoda</taxon>
        <taxon>Eucestoda</taxon>
        <taxon>Diphyllobothriidea</taxon>
        <taxon>Diphyllobothriidae</taxon>
        <taxon>Schistocephalus</taxon>
    </lineage>
</organism>
<dbReference type="WBParaSite" id="SSLN_0001797701-mRNA-1">
    <property type="protein sequence ID" value="SSLN_0001797701-mRNA-1"/>
    <property type="gene ID" value="SSLN_0001797701"/>
</dbReference>
<sequence>MLLLPFLTSTQLSPVTPRSCFFPAATPRATATIGGLNQVRISGVVCVFTPVTSASLSLFLPSPVLPALPPLLFPPHSPLPSSSLLSLLLLLPLLFSLYHHPSLLPHGRKVLRRGRHAIT</sequence>